<dbReference type="InterPro" id="IPR001466">
    <property type="entry name" value="Beta-lactam-related"/>
</dbReference>
<dbReference type="SUPFAM" id="SSF56601">
    <property type="entry name" value="beta-lactamase/transpeptidase-like"/>
    <property type="match status" value="1"/>
</dbReference>
<sequence length="401" mass="42902">MNAHHDTTAPALSRRSVLGMLGAVPVANGSGIALAGAARADETAGKSATTAAGGRIPEELRPGGKFDQYLADLAEKDAFAGTVLVRLKGRDVLSRSYGMANKEKEIPHGPDTIFTLGSVPKAMTAVAITQLAAAGKVDFHEKLGAYVDGFSDEVANTVTVHQMLTHTSGLTDYHRIEGFWKEAPTWDTVEATWNGCLEYVQLDELKFPAGYSNSAFFALGAIVAAVCDEDSYYDYIRRHVFEVAGMTSSDWFTLPEAREDPRIAHPYFKNEAGEWLDAVLEDDQLFVGTPAGGAFATAGDLARFAEAVMDDTLLGEAGWTHLATSPKTPMPQPGGTPFEAYGTVWRLMNGQRTVSKTGGSKGVSASVEWFPDSGWVAVALANYARAAETVGERLRELITAA</sequence>
<dbReference type="GO" id="GO:0016787">
    <property type="term" value="F:hydrolase activity"/>
    <property type="evidence" value="ECO:0007669"/>
    <property type="project" value="UniProtKB-KW"/>
</dbReference>
<evidence type="ECO:0000259" key="1">
    <source>
        <dbReference type="Pfam" id="PF00144"/>
    </source>
</evidence>
<dbReference type="PROSITE" id="PS51318">
    <property type="entry name" value="TAT"/>
    <property type="match status" value="1"/>
</dbReference>
<dbReference type="InterPro" id="IPR012338">
    <property type="entry name" value="Beta-lactam/transpept-like"/>
</dbReference>
<dbReference type="InParanoid" id="A0A4R5D401"/>
<dbReference type="AlphaFoldDB" id="A0A4R5D401"/>
<keyword evidence="3" id="KW-1185">Reference proteome</keyword>
<gene>
    <name evidence="2" type="ORF">E1269_18605</name>
</gene>
<protein>
    <submittedName>
        <fullName evidence="2">Class A beta-lactamase-related serine hydrolase</fullName>
    </submittedName>
</protein>
<proteinExistence type="predicted"/>
<keyword evidence="2" id="KW-0378">Hydrolase</keyword>
<reference evidence="2 3" key="1">
    <citation type="submission" date="2019-03" db="EMBL/GenBank/DDBJ databases">
        <title>Draft genome sequences of novel Actinobacteria.</title>
        <authorList>
            <person name="Sahin N."/>
            <person name="Ay H."/>
            <person name="Saygin H."/>
        </authorList>
    </citation>
    <scope>NUCLEOTIDE SEQUENCE [LARGE SCALE GENOMIC DNA]</scope>
    <source>
        <strain evidence="2 3">5K138</strain>
    </source>
</reference>
<dbReference type="EMBL" id="SMKZ01000027">
    <property type="protein sequence ID" value="TDE08119.1"/>
    <property type="molecule type" value="Genomic_DNA"/>
</dbReference>
<dbReference type="PANTHER" id="PTHR46825">
    <property type="entry name" value="D-ALANYL-D-ALANINE-CARBOXYPEPTIDASE/ENDOPEPTIDASE AMPH"/>
    <property type="match status" value="1"/>
</dbReference>
<organism evidence="2 3">
    <name type="scientific">Jiangella asiatica</name>
    <dbReference type="NCBI Taxonomy" id="2530372"/>
    <lineage>
        <taxon>Bacteria</taxon>
        <taxon>Bacillati</taxon>
        <taxon>Actinomycetota</taxon>
        <taxon>Actinomycetes</taxon>
        <taxon>Jiangellales</taxon>
        <taxon>Jiangellaceae</taxon>
        <taxon>Jiangella</taxon>
    </lineage>
</organism>
<evidence type="ECO:0000313" key="2">
    <source>
        <dbReference type="EMBL" id="TDE08119.1"/>
    </source>
</evidence>
<evidence type="ECO:0000313" key="3">
    <source>
        <dbReference type="Proteomes" id="UP000294739"/>
    </source>
</evidence>
<accession>A0A4R5D401</accession>
<dbReference type="Proteomes" id="UP000294739">
    <property type="component" value="Unassembled WGS sequence"/>
</dbReference>
<dbReference type="RefSeq" id="WP_131897236.1">
    <property type="nucleotide sequence ID" value="NZ_SMKZ01000027.1"/>
</dbReference>
<dbReference type="OrthoDB" id="3863176at2"/>
<dbReference type="InterPro" id="IPR050491">
    <property type="entry name" value="AmpC-like"/>
</dbReference>
<dbReference type="Gene3D" id="3.40.710.10">
    <property type="entry name" value="DD-peptidase/beta-lactamase superfamily"/>
    <property type="match status" value="1"/>
</dbReference>
<dbReference type="Pfam" id="PF00144">
    <property type="entry name" value="Beta-lactamase"/>
    <property type="match status" value="1"/>
</dbReference>
<comment type="caution">
    <text evidence="2">The sequence shown here is derived from an EMBL/GenBank/DDBJ whole genome shotgun (WGS) entry which is preliminary data.</text>
</comment>
<dbReference type="PANTHER" id="PTHR46825:SF9">
    <property type="entry name" value="BETA-LACTAMASE-RELATED DOMAIN-CONTAINING PROTEIN"/>
    <property type="match status" value="1"/>
</dbReference>
<feature type="domain" description="Beta-lactamase-related" evidence="1">
    <location>
        <begin position="66"/>
        <end position="388"/>
    </location>
</feature>
<name>A0A4R5D401_9ACTN</name>
<dbReference type="InterPro" id="IPR006311">
    <property type="entry name" value="TAT_signal"/>
</dbReference>